<sequence length="1245" mass="134196">MQNFHLSATQRDIWLAQSAHPESAQFQCAELLHFSGELDRYLLHACIQECLQKLPVVCVDYHIAEQARYAQAPDGAVVLEDTVALGETGQQHIPVHIIDSELNYGPELFTWSSRTVTVSGKKPLTEHYLLRLADGTTAWLARFHHLVGDGYSIHRMLEFICATYSSRVAGDPDPVVPFAPISVVAHDQPPAEFQPADSEQQSALLLGVTRGVDEVVVTGHARISAPGPVHNIVAQYCASLSNSPEIFLGFPQMNRPMGQVAVDMRPQVSITTRSYDASADEFRETAYSGTCPHINIRPFSTQFRCGGVVGSLRTISVGPIPDVEIIVQSCLRGERDIFVMARGSNLQDVVDKHAARLAYAVENPDEPDFLLPEERQEIAAFQGPTRVIAAPTLGAHLADVLGSVQGDTAQGDMVQGDTVQCGKKILLRTKHQLVTTAELSGRVFGLANALLTAGVQPGQSVAIHLERGVDFLVAVGAVITVGGVFVPIDPQLPVERRQAMAETAQARVQIGGPSVVGASSVGGAVIDPAQPPHAPFSPVPREPDDAAYIIFTSGSTGTPKAVVNTHAGITNRLAWMAEKYNLTSEDILLHKTPSSFDVSIWEYLYPLTYGMCAWVLDPEEHKDPQAVQAALHNSRASLCHFVPSALQGYLSAHDPQVPVYLRNVMVSGEALPASLAQAARVQLGAEVHNLYGPAEAAIDVTAHTVTDADQQSVPIGAPVWNTEITIVDFQSRQLPIGFGGRLIIGGMQVARGYKGLVSEAFQNGTYDTGDYAAWLADGQLHYLGRKDAQVKLRGQRLELGEVETVIQKHPAVVGAVVLLREYRGQPALVAYVVLDELNGDFTGEVSGDLTGALSDKLRADIIEQCRAQLPAYMVPSQITRIATIPVTINGKLDRTQLPDPNDNPKQEQPVDREKQCGADSCMVPDLVLDAFSQVLHSDITDPNTHFFEAGGNSLTAIQLAKRLHLRVADVFANPTPAGLSRVRRNDGFSEFLWLREPNSVGSSACSSAGEELIVCFYPAGGLGWSYFPLASLVPHDGRGIVCVQATEPEVSLSEKVAGVCEMLRARGVARVQLLGWSVGGVVAQDCAAALSETDIAVSAVVLLDSYPAEVWKKLPTPTEQELLTGVCDMAGVNAVVESTTDVVRCLRESDGVFGQLSDEEVEMIVTMVQHNSAQMRSHSTRFYPGVVHCLIAAAEADQRSPLLDAEAWKPHCAEVSEHSVDATHPGMVAPEVLQFIVKNLLAVGK</sequence>
<feature type="domain" description="AMP-binding enzyme C-terminal" evidence="9">
    <location>
        <begin position="801"/>
        <end position="891"/>
    </location>
</feature>
<dbReference type="InterPro" id="IPR000873">
    <property type="entry name" value="AMP-dep_synth/lig_dom"/>
</dbReference>
<dbReference type="PANTHER" id="PTHR45527:SF1">
    <property type="entry name" value="FATTY ACID SYNTHASE"/>
    <property type="match status" value="1"/>
</dbReference>
<evidence type="ECO:0000259" key="7">
    <source>
        <dbReference type="Pfam" id="PF00668"/>
    </source>
</evidence>
<accession>A0ABT7FUW6</accession>
<dbReference type="InterPro" id="IPR045851">
    <property type="entry name" value="AMP-bd_C_sf"/>
</dbReference>
<keyword evidence="3" id="KW-0597">Phosphoprotein</keyword>
<dbReference type="NCBIfam" id="TIGR01733">
    <property type="entry name" value="AA-adenyl-dom"/>
    <property type="match status" value="1"/>
</dbReference>
<comment type="cofactor">
    <cofactor evidence="1">
        <name>pantetheine 4'-phosphate</name>
        <dbReference type="ChEBI" id="CHEBI:47942"/>
    </cofactor>
</comment>
<dbReference type="SUPFAM" id="SSF56801">
    <property type="entry name" value="Acetyl-CoA synthetase-like"/>
    <property type="match status" value="1"/>
</dbReference>
<dbReference type="InterPro" id="IPR029058">
    <property type="entry name" value="AB_hydrolase_fold"/>
</dbReference>
<feature type="region of interest" description="Disordered" evidence="4">
    <location>
        <begin position="892"/>
        <end position="915"/>
    </location>
</feature>
<feature type="domain" description="Condensation" evidence="7">
    <location>
        <begin position="4"/>
        <end position="174"/>
    </location>
</feature>
<evidence type="ECO:0000313" key="11">
    <source>
        <dbReference type="Proteomes" id="UP001239759"/>
    </source>
</evidence>
<dbReference type="SUPFAM" id="SSF53474">
    <property type="entry name" value="alpha/beta-Hydrolases"/>
    <property type="match status" value="1"/>
</dbReference>
<dbReference type="Pfam" id="PF00550">
    <property type="entry name" value="PP-binding"/>
    <property type="match status" value="1"/>
</dbReference>
<dbReference type="Gene3D" id="3.40.50.1820">
    <property type="entry name" value="alpha/beta hydrolase"/>
    <property type="match status" value="1"/>
</dbReference>
<dbReference type="RefSeq" id="WP_284587649.1">
    <property type="nucleotide sequence ID" value="NZ_JASNUQ010000004.1"/>
</dbReference>
<dbReference type="InterPro" id="IPR036736">
    <property type="entry name" value="ACP-like_sf"/>
</dbReference>
<dbReference type="InterPro" id="IPR001242">
    <property type="entry name" value="Condensation_dom"/>
</dbReference>
<evidence type="ECO:0000259" key="6">
    <source>
        <dbReference type="Pfam" id="PF00550"/>
    </source>
</evidence>
<dbReference type="PROSITE" id="PS00012">
    <property type="entry name" value="PHOSPHOPANTETHEINE"/>
    <property type="match status" value="1"/>
</dbReference>
<gene>
    <name evidence="10" type="ORF">QPX23_03380</name>
</gene>
<dbReference type="InterPro" id="IPR010071">
    <property type="entry name" value="AA_adenyl_dom"/>
</dbReference>
<keyword evidence="2" id="KW-0596">Phosphopantetheine</keyword>
<dbReference type="Pfam" id="PF00975">
    <property type="entry name" value="Thioesterase"/>
    <property type="match status" value="1"/>
</dbReference>
<evidence type="ECO:0000256" key="4">
    <source>
        <dbReference type="SAM" id="MobiDB-lite"/>
    </source>
</evidence>
<dbReference type="Gene3D" id="3.30.300.30">
    <property type="match status" value="1"/>
</dbReference>
<evidence type="ECO:0000259" key="8">
    <source>
        <dbReference type="Pfam" id="PF00975"/>
    </source>
</evidence>
<dbReference type="Gene3D" id="3.40.50.12780">
    <property type="entry name" value="N-terminal domain of ligase-like"/>
    <property type="match status" value="1"/>
</dbReference>
<dbReference type="InterPro" id="IPR001031">
    <property type="entry name" value="Thioesterase"/>
</dbReference>
<keyword evidence="11" id="KW-1185">Reference proteome</keyword>
<dbReference type="Pfam" id="PF00668">
    <property type="entry name" value="Condensation"/>
    <property type="match status" value="1"/>
</dbReference>
<dbReference type="PROSITE" id="PS00455">
    <property type="entry name" value="AMP_BINDING"/>
    <property type="match status" value="1"/>
</dbReference>
<evidence type="ECO:0000256" key="2">
    <source>
        <dbReference type="ARBA" id="ARBA00022450"/>
    </source>
</evidence>
<evidence type="ECO:0000313" key="10">
    <source>
        <dbReference type="EMBL" id="MDK4289776.1"/>
    </source>
</evidence>
<dbReference type="EMBL" id="JASNUQ010000004">
    <property type="protein sequence ID" value="MDK4289776.1"/>
    <property type="molecule type" value="Genomic_DNA"/>
</dbReference>
<evidence type="ECO:0000256" key="3">
    <source>
        <dbReference type="ARBA" id="ARBA00022553"/>
    </source>
</evidence>
<organism evidence="10 11">
    <name type="scientific">Corynebacterium pseudodiphtheriticum</name>
    <dbReference type="NCBI Taxonomy" id="37637"/>
    <lineage>
        <taxon>Bacteria</taxon>
        <taxon>Bacillati</taxon>
        <taxon>Actinomycetota</taxon>
        <taxon>Actinomycetes</taxon>
        <taxon>Mycobacteriales</taxon>
        <taxon>Corynebacteriaceae</taxon>
        <taxon>Corynebacterium</taxon>
    </lineage>
</organism>
<dbReference type="InterPro" id="IPR023213">
    <property type="entry name" value="CAT-like_dom_sf"/>
</dbReference>
<feature type="domain" description="Carrier" evidence="6">
    <location>
        <begin position="926"/>
        <end position="981"/>
    </location>
</feature>
<dbReference type="InterPro" id="IPR020845">
    <property type="entry name" value="AMP-binding_CS"/>
</dbReference>
<dbReference type="Gene3D" id="3.30.559.10">
    <property type="entry name" value="Chloramphenicol acetyltransferase-like domain"/>
    <property type="match status" value="1"/>
</dbReference>
<protein>
    <submittedName>
        <fullName evidence="10">Amino acid adenylation domain-containing protein</fullName>
    </submittedName>
</protein>
<feature type="domain" description="Thioesterase" evidence="8">
    <location>
        <begin position="1013"/>
        <end position="1238"/>
    </location>
</feature>
<reference evidence="10 11" key="1">
    <citation type="submission" date="2023-05" db="EMBL/GenBank/DDBJ databases">
        <title>Metabolic capabilities are highly conserved among human nasal-associated Corynebacterium species in pangenomic analyses.</title>
        <authorList>
            <person name="Tran T.H."/>
            <person name="Roberts A.Q."/>
            <person name="Escapa I.F."/>
            <person name="Gao W."/>
            <person name="Conlan S."/>
            <person name="Kong H."/>
            <person name="Segre J.A."/>
            <person name="Kelly M.S."/>
            <person name="Lemon K.P."/>
        </authorList>
    </citation>
    <scope>NUCLEOTIDE SEQUENCE [LARGE SCALE GENOMIC DNA]</scope>
    <source>
        <strain evidence="10 11">KPL3772</strain>
    </source>
</reference>
<evidence type="ECO:0000259" key="9">
    <source>
        <dbReference type="Pfam" id="PF13193"/>
    </source>
</evidence>
<dbReference type="PANTHER" id="PTHR45527">
    <property type="entry name" value="NONRIBOSOMAL PEPTIDE SYNTHETASE"/>
    <property type="match status" value="1"/>
</dbReference>
<dbReference type="SUPFAM" id="SSF52777">
    <property type="entry name" value="CoA-dependent acyltransferases"/>
    <property type="match status" value="1"/>
</dbReference>
<name>A0ABT7FUW6_9CORY</name>
<dbReference type="InterPro" id="IPR009081">
    <property type="entry name" value="PP-bd_ACP"/>
</dbReference>
<dbReference type="InterPro" id="IPR006162">
    <property type="entry name" value="Ppantetheine_attach_site"/>
</dbReference>
<evidence type="ECO:0000256" key="1">
    <source>
        <dbReference type="ARBA" id="ARBA00001957"/>
    </source>
</evidence>
<dbReference type="Pfam" id="PF13193">
    <property type="entry name" value="AMP-binding_C"/>
    <property type="match status" value="1"/>
</dbReference>
<dbReference type="Proteomes" id="UP001239759">
    <property type="component" value="Unassembled WGS sequence"/>
</dbReference>
<comment type="caution">
    <text evidence="10">The sequence shown here is derived from an EMBL/GenBank/DDBJ whole genome shotgun (WGS) entry which is preliminary data.</text>
</comment>
<dbReference type="Pfam" id="PF00501">
    <property type="entry name" value="AMP-binding"/>
    <property type="match status" value="1"/>
</dbReference>
<evidence type="ECO:0000259" key="5">
    <source>
        <dbReference type="Pfam" id="PF00501"/>
    </source>
</evidence>
<feature type="domain" description="AMP-dependent synthetase/ligase" evidence="5">
    <location>
        <begin position="424"/>
        <end position="753"/>
    </location>
</feature>
<proteinExistence type="predicted"/>
<dbReference type="InterPro" id="IPR025110">
    <property type="entry name" value="AMP-bd_C"/>
</dbReference>
<dbReference type="InterPro" id="IPR042099">
    <property type="entry name" value="ANL_N_sf"/>
</dbReference>
<dbReference type="SUPFAM" id="SSF47336">
    <property type="entry name" value="ACP-like"/>
    <property type="match status" value="1"/>
</dbReference>